<dbReference type="Proteomes" id="UP000001551">
    <property type="component" value="Chromosome"/>
</dbReference>
<evidence type="ECO:0000256" key="1">
    <source>
        <dbReference type="SAM" id="Phobius"/>
    </source>
</evidence>
<accession>E6U5U0</accession>
<protein>
    <submittedName>
        <fullName evidence="2">Uncharacterized protein</fullName>
    </submittedName>
</protein>
<dbReference type="STRING" id="663278.Ethha_2463"/>
<dbReference type="HOGENOM" id="CLU_1426036_0_0_9"/>
<proteinExistence type="predicted"/>
<evidence type="ECO:0000313" key="3">
    <source>
        <dbReference type="Proteomes" id="UP000001551"/>
    </source>
</evidence>
<feature type="transmembrane region" description="Helical" evidence="1">
    <location>
        <begin position="160"/>
        <end position="181"/>
    </location>
</feature>
<evidence type="ECO:0000313" key="2">
    <source>
        <dbReference type="EMBL" id="ADU27957.1"/>
    </source>
</evidence>
<feature type="transmembrane region" description="Helical" evidence="1">
    <location>
        <begin position="126"/>
        <end position="148"/>
    </location>
</feature>
<gene>
    <name evidence="2" type="ordered locus">Ethha_2463</name>
</gene>
<keyword evidence="1" id="KW-0472">Membrane</keyword>
<feature type="transmembrane region" description="Helical" evidence="1">
    <location>
        <begin position="93"/>
        <end position="120"/>
    </location>
</feature>
<name>E6U5U0_ETHHY</name>
<keyword evidence="1" id="KW-1133">Transmembrane helix</keyword>
<organism evidence="2 3">
    <name type="scientific">Ethanoligenens harbinense (strain DSM 18485 / JCM 12961 / CGMCC 1.5033 / YUAN-3)</name>
    <dbReference type="NCBI Taxonomy" id="663278"/>
    <lineage>
        <taxon>Bacteria</taxon>
        <taxon>Bacillati</taxon>
        <taxon>Bacillota</taxon>
        <taxon>Clostridia</taxon>
        <taxon>Eubacteriales</taxon>
        <taxon>Oscillospiraceae</taxon>
        <taxon>Ethanoligenens</taxon>
    </lineage>
</organism>
<dbReference type="AlphaFoldDB" id="E6U5U0"/>
<sequence length="190" mass="21454">MTLQRMARESSEQTLLASQEFRGFLNTLPLQDMWTEHTWNGNSFKAKKEHGYFLIEYKEYRTNQTVGTYTFSRKGKLAYFLTPREKIEELASFLAPFLILILLFVLFIGFPATALTLAAARPHAHFTIPGSLIPYVLCLISLAASIFISTNSITNATGKILVSISVFALIVVICMQFGPYITPFFPKVQI</sequence>
<dbReference type="EMBL" id="CP002400">
    <property type="protein sequence ID" value="ADU27957.1"/>
    <property type="molecule type" value="Genomic_DNA"/>
</dbReference>
<keyword evidence="3" id="KW-1185">Reference proteome</keyword>
<dbReference type="KEGG" id="eha:Ethha_2463"/>
<reference evidence="2 3" key="1">
    <citation type="submission" date="2010-12" db="EMBL/GenBank/DDBJ databases">
        <title>Complete sequence of Ethanoligenens harbinense YUAN-3.</title>
        <authorList>
            <person name="Lucas S."/>
            <person name="Copeland A."/>
            <person name="Lapidus A."/>
            <person name="Cheng J.-F."/>
            <person name="Bruce D."/>
            <person name="Goodwin L."/>
            <person name="Pitluck S."/>
            <person name="Chertkov O."/>
            <person name="Misra M."/>
            <person name="Detter J.C."/>
            <person name="Han C."/>
            <person name="Tapia R."/>
            <person name="Land M."/>
            <person name="Hauser L."/>
            <person name="Jeffries C."/>
            <person name="Kyrpides N."/>
            <person name="Ivanova N."/>
            <person name="Mikhailova N."/>
            <person name="Wang A."/>
            <person name="Mouttaki H."/>
            <person name="He Z."/>
            <person name="Zhou J."/>
            <person name="Hemme C.L."/>
            <person name="Woyke T."/>
        </authorList>
    </citation>
    <scope>NUCLEOTIDE SEQUENCE [LARGE SCALE GENOMIC DNA]</scope>
    <source>
        <strain evidence="3">DSM 18485 / JCM 12961 / CGMCC 1.5033 / YUAN-3</strain>
    </source>
</reference>
<keyword evidence="1" id="KW-0812">Transmembrane</keyword>
<dbReference type="RefSeq" id="WP_013486300.1">
    <property type="nucleotide sequence ID" value="NC_014828.1"/>
</dbReference>